<organism evidence="3 4">
    <name type="scientific">Lithohypha guttulata</name>
    <dbReference type="NCBI Taxonomy" id="1690604"/>
    <lineage>
        <taxon>Eukaryota</taxon>
        <taxon>Fungi</taxon>
        <taxon>Dikarya</taxon>
        <taxon>Ascomycota</taxon>
        <taxon>Pezizomycotina</taxon>
        <taxon>Eurotiomycetes</taxon>
        <taxon>Chaetothyriomycetidae</taxon>
        <taxon>Chaetothyriales</taxon>
        <taxon>Trichomeriaceae</taxon>
        <taxon>Lithohypha</taxon>
    </lineage>
</organism>
<feature type="domain" description="Inositol polyphosphate-related phosphatase" evidence="2">
    <location>
        <begin position="872"/>
        <end position="1214"/>
    </location>
</feature>
<feature type="compositionally biased region" description="Polar residues" evidence="1">
    <location>
        <begin position="177"/>
        <end position="187"/>
    </location>
</feature>
<comment type="caution">
    <text evidence="3">The sequence shown here is derived from an EMBL/GenBank/DDBJ whole genome shotgun (WGS) entry which is preliminary data.</text>
</comment>
<dbReference type="PANTHER" id="PTHR11200">
    <property type="entry name" value="INOSITOL 5-PHOSPHATASE"/>
    <property type="match status" value="1"/>
</dbReference>
<sequence length="1264" mass="140716">MERDGDQGPDTASIKPVSSLRAKFENPQTPNPSGSDGTTTKQSTPGLRPVDPSKQPPATVRASFDLPRPQSPWSTQQIDIQNGPRTPGPAPRGSESPSRSNHKRPLSMLIQSSPKLTPSVQVDSPKSPPRTLFARPKSRSPERNDTTPFGKVKALVSQHGSRSSSKPPTPGDEIPDPTSNSAPTQPTVRPKSPIPPPINRADKPKVPAKPLNIASTPNSDLSARPLSFLNERRVSPFSTPPSSDEEQAPVEPQRQSGERRSVDVLGRSAEGLVAQTTDAGIHQSQRDPRSLGFSQPKTNTERRDPRQLGFTTEPPRPPSREAKSTPLPTRSTPPATTAPPRDPRELGFGASTPTNRQTAPSMPQNRASPPKPETLPQQGSHKDARMLGFSEASLPSTLVEPARPDLLQRTIPRIPPPRPTEDSKRPTYAPDIMKAPPAPRVPSITSSTTPARRSEDVPRQAIPSSSDVRFPPPPKRETFHNADFEALDPSNIPPSLPSRRRSFDVNPSIRDDSDDAEDLQPEPVTTRHDYPDGSHTNRRPPQYHPKRWQFYTKTDGKAFDICGRLYCTASYHTRILDLETGEEVLALNHGETVKQTAVIFKPGADIKSEGKRIWIGNNIGDLQEIDLESHATIATSSAHNRTEILRIMRHQKDVWTLDEAGKLFVWEAGETGVPSMKNTPISHKLSIRPTHAMVVQDTLWAMSGKEVRVYRPGRDSTFNVHKGPLQTSSSAGDVTCGTFSEAEGKVYLGHTDGKVTMYSLKDHSCLGSMKISDYKINSMTMVGKNLWAVYKTGKVYVYDISTTPWQIKKDWKAHEGPATGIVLDRSSVWLLGRVQVATTGHDQHVRLWDGMLEDDWVENRMHERDIDYCTFRTIRASVTTWNCGATNPALLRTDFIADAIHADEPSPPEILVFGFQEVVDLEDRTVTAKSILGFGKKKENKAADQQYQSRVYRDWRDYLARSINKYIPQHEYTELHTSSLIGLLQCVFVRANERRNVTNHAGSDVKCGMGGHYGNKGALLCRFVLDSSSLCFINCHLAAGQSHTSHRNNDVATILEAESLPSELDVDVRTNHYVGGGDGTQILDHEVCILNGDLNYRIDTMSRATVVKQIESGDLSKLLERDQLNVSRRRVAGFRLAPFTELPITFPPTYKYDVGSDRYDSSDKKRSPAWCDRLLFRSSAGRVKQLEYRRHERVYYSDHRPVSGIFKLQIKKVDEAKRKQTLKSVYAEFEKTRKGILEEGCVSYLVECFGIGREEARRLFQSAE</sequence>
<dbReference type="SMART" id="SM00128">
    <property type="entry name" value="IPPc"/>
    <property type="match status" value="1"/>
</dbReference>
<dbReference type="Pfam" id="PF22669">
    <property type="entry name" value="Exo_endo_phos2"/>
    <property type="match status" value="1"/>
</dbReference>
<proteinExistence type="predicted"/>
<dbReference type="SUPFAM" id="SSF50998">
    <property type="entry name" value="Quinoprotein alcohol dehydrogenase-like"/>
    <property type="match status" value="1"/>
</dbReference>
<dbReference type="GO" id="GO:0046856">
    <property type="term" value="P:phosphatidylinositol dephosphorylation"/>
    <property type="evidence" value="ECO:0007669"/>
    <property type="project" value="InterPro"/>
</dbReference>
<dbReference type="AlphaFoldDB" id="A0AAN7T2M1"/>
<dbReference type="SUPFAM" id="SSF56219">
    <property type="entry name" value="DNase I-like"/>
    <property type="match status" value="1"/>
</dbReference>
<feature type="compositionally biased region" description="Basic and acidic residues" evidence="1">
    <location>
        <begin position="474"/>
        <end position="483"/>
    </location>
</feature>
<dbReference type="Gene3D" id="3.60.10.10">
    <property type="entry name" value="Endonuclease/exonuclease/phosphatase"/>
    <property type="match status" value="1"/>
</dbReference>
<evidence type="ECO:0000259" key="2">
    <source>
        <dbReference type="SMART" id="SM00128"/>
    </source>
</evidence>
<evidence type="ECO:0000256" key="1">
    <source>
        <dbReference type="SAM" id="MobiDB-lite"/>
    </source>
</evidence>
<dbReference type="InterPro" id="IPR011047">
    <property type="entry name" value="Quinoprotein_ADH-like_sf"/>
</dbReference>
<dbReference type="InterPro" id="IPR046985">
    <property type="entry name" value="IP5"/>
</dbReference>
<dbReference type="GO" id="GO:0004439">
    <property type="term" value="F:phosphatidylinositol-4,5-bisphosphate 5-phosphatase activity"/>
    <property type="evidence" value="ECO:0007669"/>
    <property type="project" value="TreeGrafter"/>
</dbReference>
<dbReference type="Proteomes" id="UP001309876">
    <property type="component" value="Unassembled WGS sequence"/>
</dbReference>
<keyword evidence="4" id="KW-1185">Reference proteome</keyword>
<evidence type="ECO:0000313" key="3">
    <source>
        <dbReference type="EMBL" id="KAK5088341.1"/>
    </source>
</evidence>
<dbReference type="InterPro" id="IPR036691">
    <property type="entry name" value="Endo/exonu/phosph_ase_sf"/>
</dbReference>
<feature type="compositionally biased region" description="Polar residues" evidence="1">
    <location>
        <begin position="351"/>
        <end position="367"/>
    </location>
</feature>
<accession>A0AAN7T2M1</accession>
<evidence type="ECO:0000313" key="4">
    <source>
        <dbReference type="Proteomes" id="UP001309876"/>
    </source>
</evidence>
<feature type="compositionally biased region" description="Low complexity" evidence="1">
    <location>
        <begin position="324"/>
        <end position="339"/>
    </location>
</feature>
<dbReference type="InterPro" id="IPR015943">
    <property type="entry name" value="WD40/YVTN_repeat-like_dom_sf"/>
</dbReference>
<feature type="region of interest" description="Disordered" evidence="1">
    <location>
        <begin position="1"/>
        <end position="547"/>
    </location>
</feature>
<feature type="compositionally biased region" description="Polar residues" evidence="1">
    <location>
        <begin position="26"/>
        <end position="45"/>
    </location>
</feature>
<name>A0AAN7T2M1_9EURO</name>
<protein>
    <recommendedName>
        <fullName evidence="2">Inositol polyphosphate-related phosphatase domain-containing protein</fullName>
    </recommendedName>
</protein>
<feature type="compositionally biased region" description="Polar residues" evidence="1">
    <location>
        <begin position="71"/>
        <end position="84"/>
    </location>
</feature>
<feature type="compositionally biased region" description="Polar residues" evidence="1">
    <location>
        <begin position="109"/>
        <end position="124"/>
    </location>
</feature>
<dbReference type="InterPro" id="IPR000300">
    <property type="entry name" value="IPPc"/>
</dbReference>
<reference evidence="3 4" key="1">
    <citation type="submission" date="2023-08" db="EMBL/GenBank/DDBJ databases">
        <title>Black Yeasts Isolated from many extreme environments.</title>
        <authorList>
            <person name="Coleine C."/>
            <person name="Stajich J.E."/>
            <person name="Selbmann L."/>
        </authorList>
    </citation>
    <scope>NUCLEOTIDE SEQUENCE [LARGE SCALE GENOMIC DNA]</scope>
    <source>
        <strain evidence="3 4">CCFEE 5910</strain>
    </source>
</reference>
<dbReference type="Gene3D" id="2.130.10.10">
    <property type="entry name" value="YVTN repeat-like/Quinoprotein amine dehydrogenase"/>
    <property type="match status" value="1"/>
</dbReference>
<dbReference type="PANTHER" id="PTHR11200:SF240">
    <property type="entry name" value="INOSITOL POLYPHOSPHATE 5-PHOSPHATASE C9G1.10C-RELATED"/>
    <property type="match status" value="1"/>
</dbReference>
<dbReference type="EMBL" id="JAVRRJ010000002">
    <property type="protein sequence ID" value="KAK5088341.1"/>
    <property type="molecule type" value="Genomic_DNA"/>
</dbReference>
<gene>
    <name evidence="3" type="ORF">LTR05_002559</name>
</gene>